<protein>
    <recommendedName>
        <fullName evidence="1">Peptidase C51 domain-containing protein</fullName>
    </recommendedName>
</protein>
<organism evidence="2 3">
    <name type="scientific">Paenibacillus motobuensis</name>
    <dbReference type="NCBI Taxonomy" id="295324"/>
    <lineage>
        <taxon>Bacteria</taxon>
        <taxon>Bacillati</taxon>
        <taxon>Bacillota</taxon>
        <taxon>Bacilli</taxon>
        <taxon>Bacillales</taxon>
        <taxon>Paenibacillaceae</taxon>
        <taxon>Paenibacillus</taxon>
    </lineage>
</organism>
<accession>A0ABP3I4Z0</accession>
<feature type="domain" description="Peptidase C51" evidence="1">
    <location>
        <begin position="635"/>
        <end position="723"/>
    </location>
</feature>
<evidence type="ECO:0000313" key="3">
    <source>
        <dbReference type="Proteomes" id="UP001500340"/>
    </source>
</evidence>
<dbReference type="RefSeq" id="WP_343860305.1">
    <property type="nucleotide sequence ID" value="NZ_BAAACX010000008.1"/>
</dbReference>
<dbReference type="EMBL" id="BAAACX010000008">
    <property type="protein sequence ID" value="GAA0388154.1"/>
    <property type="molecule type" value="Genomic_DNA"/>
</dbReference>
<keyword evidence="3" id="KW-1185">Reference proteome</keyword>
<reference evidence="3" key="1">
    <citation type="journal article" date="2019" name="Int. J. Syst. Evol. Microbiol.">
        <title>The Global Catalogue of Microorganisms (GCM) 10K type strain sequencing project: providing services to taxonomists for standard genome sequencing and annotation.</title>
        <authorList>
            <consortium name="The Broad Institute Genomics Platform"/>
            <consortium name="The Broad Institute Genome Sequencing Center for Infectious Disease"/>
            <person name="Wu L."/>
            <person name="Ma J."/>
        </authorList>
    </citation>
    <scope>NUCLEOTIDE SEQUENCE [LARGE SCALE GENOMIC DNA]</scope>
    <source>
        <strain evidence="3">JCM 12774</strain>
    </source>
</reference>
<comment type="caution">
    <text evidence="2">The sequence shown here is derived from an EMBL/GenBank/DDBJ whole genome shotgun (WGS) entry which is preliminary data.</text>
</comment>
<evidence type="ECO:0000313" key="2">
    <source>
        <dbReference type="EMBL" id="GAA0388154.1"/>
    </source>
</evidence>
<evidence type="ECO:0000259" key="1">
    <source>
        <dbReference type="Pfam" id="PF05257"/>
    </source>
</evidence>
<proteinExistence type="predicted"/>
<sequence length="768" mass="86109">MSSIKVDSTKLEELSASLKRLGGTVEDREKYINSIITELIRDVRRQYSEQRDVQLALNQVEEDLREVRLLADKVTQGLVKKSTALLQASGQYLAEEKATQRMIGQNQPPSTYYSSGGDLAGEGLNNYLMDKLFEDPVVQELHIKAMNGTEEERQEAKEKLDAIFKARDTIARAQVAYATYKSFGNSYLMERAHKEAMRQRVILKGYGINEELYKEGVNLSHLYKAMVLQACSYDPSIQIIKDGKQVPVLMPQDNQYTYLLGLVMKGGAEGAWARKQLDEIHKLLSEIGRAQVAWHEYKLKDMKKEMEGAHKYAEKLRTELKNKYSLSSEMVDDVDFKFMWTGMGAAGKYLNVPENNPSSNTTSSEKGQLGFDLISIAQQIVFGNEGGYGTVSKDDGKNLKVGYPGGISIGKLQWHESRAYDLLLKIIKQDLEMAKKILGENSKVYKELTDPALAKKTDRWKARVLTDEEAKAISKLISTDTGKRSQDEQARLDMQGYLSIGKEQGITDEKALIYFADLYNQSPKGALRILNKIKASGKEITLTNIHEVSLSDDVMGKYVKRRELTYTECSQLSKPGVKEVNSKGEIPNTNTTVANEGIMRFLASAEKELEKGFKENVPKGKKEGDNNTPYGKWYGLNYQPWCAMFVSYCADQAGILGTIVPKFASVEEGKKWYKKEGRYKDSSLGYIPKAGDTIFFRKNNQNHTGIITGYDPKTKTIYTIEGNTSDKVARRSYNLNQKNNIVGYGVNGGTELGTIPNNASSGNNQSTR</sequence>
<dbReference type="Proteomes" id="UP001500340">
    <property type="component" value="Unassembled WGS sequence"/>
</dbReference>
<dbReference type="InterPro" id="IPR007921">
    <property type="entry name" value="CHAP_dom"/>
</dbReference>
<gene>
    <name evidence="2" type="ORF">GCM10008933_18900</name>
</gene>
<name>A0ABP3I4Z0_9BACL</name>
<dbReference type="Pfam" id="PF05257">
    <property type="entry name" value="CHAP"/>
    <property type="match status" value="1"/>
</dbReference>